<reference evidence="1 2" key="2">
    <citation type="submission" date="2018-03" db="EMBL/GenBank/DDBJ databases">
        <title>The ancient ancestry and fast evolution of plastids.</title>
        <authorList>
            <person name="Moore K.R."/>
            <person name="Magnabosco C."/>
            <person name="Momper L."/>
            <person name="Gold D.A."/>
            <person name="Bosak T."/>
            <person name="Fournier G.P."/>
        </authorList>
    </citation>
    <scope>NUCLEOTIDE SEQUENCE [LARGE SCALE GENOMIC DNA]</scope>
    <source>
        <strain evidence="1 2">ULC18</strain>
    </source>
</reference>
<dbReference type="AlphaFoldDB" id="A0A2T1DWX0"/>
<evidence type="ECO:0000313" key="1">
    <source>
        <dbReference type="EMBL" id="PSB24980.1"/>
    </source>
</evidence>
<organism evidence="1 2">
    <name type="scientific">Stenomitos frigidus ULC18</name>
    <dbReference type="NCBI Taxonomy" id="2107698"/>
    <lineage>
        <taxon>Bacteria</taxon>
        <taxon>Bacillati</taxon>
        <taxon>Cyanobacteriota</taxon>
        <taxon>Cyanophyceae</taxon>
        <taxon>Leptolyngbyales</taxon>
        <taxon>Leptolyngbyaceae</taxon>
        <taxon>Stenomitos</taxon>
    </lineage>
</organism>
<protein>
    <submittedName>
        <fullName evidence="1">Uncharacterized protein</fullName>
    </submittedName>
</protein>
<accession>A0A2T1DWX0</accession>
<proteinExistence type="predicted"/>
<dbReference type="Proteomes" id="UP000239576">
    <property type="component" value="Unassembled WGS sequence"/>
</dbReference>
<evidence type="ECO:0000313" key="2">
    <source>
        <dbReference type="Proteomes" id="UP000239576"/>
    </source>
</evidence>
<name>A0A2T1DWX0_9CYAN</name>
<sequence length="88" mass="9498">MGDDELGINELPPNVNVYQFLSLIGDRLPCTCMLRVCGRPIGTGLLEAEQKLGSPHTLATELEQSPGTLIPYRASLSPTRMLSTPKSS</sequence>
<keyword evidence="2" id="KW-1185">Reference proteome</keyword>
<dbReference type="EMBL" id="PVWK01000135">
    <property type="protein sequence ID" value="PSB24980.1"/>
    <property type="molecule type" value="Genomic_DNA"/>
</dbReference>
<gene>
    <name evidence="1" type="ORF">C7B82_24775</name>
</gene>
<comment type="caution">
    <text evidence="1">The sequence shown here is derived from an EMBL/GenBank/DDBJ whole genome shotgun (WGS) entry which is preliminary data.</text>
</comment>
<reference evidence="2" key="1">
    <citation type="submission" date="2018-02" db="EMBL/GenBank/DDBJ databases">
        <authorList>
            <person name="Moore K."/>
            <person name="Momper L."/>
        </authorList>
    </citation>
    <scope>NUCLEOTIDE SEQUENCE [LARGE SCALE GENOMIC DNA]</scope>
    <source>
        <strain evidence="2">ULC18</strain>
    </source>
</reference>